<dbReference type="GO" id="GO:0007010">
    <property type="term" value="P:cytoskeleton organization"/>
    <property type="evidence" value="ECO:0007669"/>
    <property type="project" value="Ensembl"/>
</dbReference>
<protein>
    <submittedName>
        <fullName evidence="2">ELMO domain containing 3</fullName>
    </submittedName>
</protein>
<dbReference type="GO" id="GO:0005929">
    <property type="term" value="C:cilium"/>
    <property type="evidence" value="ECO:0007669"/>
    <property type="project" value="Ensembl"/>
</dbReference>
<dbReference type="Ensembl" id="ENSSPUT00000019350.1">
    <property type="protein sequence ID" value="ENSSPUP00000018171.1"/>
    <property type="gene ID" value="ENSSPUG00000014030.1"/>
</dbReference>
<proteinExistence type="predicted"/>
<gene>
    <name evidence="2" type="primary">ELMOD3</name>
</gene>
<dbReference type="InterPro" id="IPR050868">
    <property type="entry name" value="ELMO_domain-containing"/>
</dbReference>
<keyword evidence="3" id="KW-1185">Reference proteome</keyword>
<dbReference type="GO" id="GO:0060117">
    <property type="term" value="P:auditory receptor cell development"/>
    <property type="evidence" value="ECO:0007669"/>
    <property type="project" value="Ensembl"/>
</dbReference>
<name>A0A8D0L9U8_SPHPU</name>
<organism evidence="2 3">
    <name type="scientific">Sphenodon punctatus</name>
    <name type="common">Tuatara</name>
    <name type="synonym">Hatteria punctata</name>
    <dbReference type="NCBI Taxonomy" id="8508"/>
    <lineage>
        <taxon>Eukaryota</taxon>
        <taxon>Metazoa</taxon>
        <taxon>Chordata</taxon>
        <taxon>Craniata</taxon>
        <taxon>Vertebrata</taxon>
        <taxon>Euteleostomi</taxon>
        <taxon>Lepidosauria</taxon>
        <taxon>Sphenodontia</taxon>
        <taxon>Sphenodontidae</taxon>
        <taxon>Sphenodon</taxon>
    </lineage>
</organism>
<dbReference type="GO" id="GO:0120045">
    <property type="term" value="P:stereocilium maintenance"/>
    <property type="evidence" value="ECO:0007669"/>
    <property type="project" value="Ensembl"/>
</dbReference>
<evidence type="ECO:0000313" key="3">
    <source>
        <dbReference type="Proteomes" id="UP000694392"/>
    </source>
</evidence>
<sequence length="370" mass="41525">MNTCTADTYQSEEQGVSFPAVKSIPLSALKQNGLLQVLAAASNGCREADISPEVLQAQEEWEAVENLQPGFVEKSAGPIPLISFNEALQYFQTADLSDCRKKIQATVRRRGLSAITHFLFGPPRLHQQLQSERDLALAIAQCGLEDNEKVHMRILQTVYKKLTGSRFDCPRYGAHWEELGFQGMDPGTDLRGTGMLGLMQILYLVMDSQTLPLARDIFKLSQHETQNFPFCVMSVNITRIVIQVLREERLSRECNRRQQVIAVLNDLYIAVFLRLYNIWKTQKKTISDSGFVLKELEAFAKRNPKQLLKYLEMYMSGSAVSAVDDGCQHAPVSSDMRNSILNPAIVGSNANKELNFVGVCDLLAEMERDS</sequence>
<feature type="domain" description="ELMO" evidence="1">
    <location>
        <begin position="150"/>
        <end position="304"/>
    </location>
</feature>
<evidence type="ECO:0000259" key="1">
    <source>
        <dbReference type="PROSITE" id="PS51335"/>
    </source>
</evidence>
<reference evidence="2" key="1">
    <citation type="submission" date="2025-08" db="UniProtKB">
        <authorList>
            <consortium name="Ensembl"/>
        </authorList>
    </citation>
    <scope>IDENTIFICATION</scope>
</reference>
<dbReference type="Pfam" id="PF04727">
    <property type="entry name" value="ELMO_CED12"/>
    <property type="match status" value="1"/>
</dbReference>
<accession>A0A8D0L9U8</accession>
<dbReference type="AlphaFoldDB" id="A0A8D0L9U8"/>
<dbReference type="GO" id="GO:0007605">
    <property type="term" value="P:sensory perception of sound"/>
    <property type="evidence" value="ECO:0007669"/>
    <property type="project" value="Ensembl"/>
</dbReference>
<dbReference type="GO" id="GO:0060271">
    <property type="term" value="P:cilium assembly"/>
    <property type="evidence" value="ECO:0007669"/>
    <property type="project" value="Ensembl"/>
</dbReference>
<dbReference type="Proteomes" id="UP000694392">
    <property type="component" value="Unplaced"/>
</dbReference>
<dbReference type="PROSITE" id="PS51335">
    <property type="entry name" value="ELMO"/>
    <property type="match status" value="1"/>
</dbReference>
<dbReference type="GeneTree" id="ENSGT00390000009488"/>
<dbReference type="OMA" id="PHWENIG"/>
<dbReference type="GO" id="GO:0015031">
    <property type="term" value="P:protein transport"/>
    <property type="evidence" value="ECO:0007669"/>
    <property type="project" value="Ensembl"/>
</dbReference>
<dbReference type="GO" id="GO:0005794">
    <property type="term" value="C:Golgi apparatus"/>
    <property type="evidence" value="ECO:0007669"/>
    <property type="project" value="Ensembl"/>
</dbReference>
<dbReference type="GO" id="GO:0010467">
    <property type="term" value="P:gene expression"/>
    <property type="evidence" value="ECO:0007669"/>
    <property type="project" value="Ensembl"/>
</dbReference>
<dbReference type="InterPro" id="IPR006816">
    <property type="entry name" value="ELMO_dom"/>
</dbReference>
<evidence type="ECO:0000313" key="2">
    <source>
        <dbReference type="Ensembl" id="ENSSPUP00000018171.1"/>
    </source>
</evidence>
<dbReference type="PANTHER" id="PTHR12771">
    <property type="entry name" value="ENGULFMENT AND CELL MOTILITY"/>
    <property type="match status" value="1"/>
</dbReference>
<reference evidence="2" key="2">
    <citation type="submission" date="2025-09" db="UniProtKB">
        <authorList>
            <consortium name="Ensembl"/>
        </authorList>
    </citation>
    <scope>IDENTIFICATION</scope>
</reference>
<dbReference type="PANTHER" id="PTHR12771:SF2">
    <property type="entry name" value="ELMO DOMAIN-CONTAINING PROTEIN 3"/>
    <property type="match status" value="1"/>
</dbReference>